<organism evidence="8 9">
    <name type="scientific">Glossina fuscipes</name>
    <dbReference type="NCBI Taxonomy" id="7396"/>
    <lineage>
        <taxon>Eukaryota</taxon>
        <taxon>Metazoa</taxon>
        <taxon>Ecdysozoa</taxon>
        <taxon>Arthropoda</taxon>
        <taxon>Hexapoda</taxon>
        <taxon>Insecta</taxon>
        <taxon>Pterygota</taxon>
        <taxon>Neoptera</taxon>
        <taxon>Endopterygota</taxon>
        <taxon>Diptera</taxon>
        <taxon>Brachycera</taxon>
        <taxon>Muscomorpha</taxon>
        <taxon>Hippoboscoidea</taxon>
        <taxon>Glossinidae</taxon>
        <taxon>Glossina</taxon>
    </lineage>
</organism>
<evidence type="ECO:0000259" key="7">
    <source>
        <dbReference type="SMART" id="SM00060"/>
    </source>
</evidence>
<dbReference type="SUPFAM" id="SSF49265">
    <property type="entry name" value="Fibronectin type III"/>
    <property type="match status" value="1"/>
</dbReference>
<keyword evidence="3" id="KW-0964">Secreted</keyword>
<dbReference type="Proteomes" id="UP000092443">
    <property type="component" value="Unplaced"/>
</dbReference>
<evidence type="ECO:0000256" key="5">
    <source>
        <dbReference type="ARBA" id="ARBA00023180"/>
    </source>
</evidence>
<feature type="domain" description="Fibronectin type-III" evidence="7">
    <location>
        <begin position="542"/>
        <end position="760"/>
    </location>
</feature>
<dbReference type="InterPro" id="IPR003961">
    <property type="entry name" value="FN3_dom"/>
</dbReference>
<reference evidence="9" key="1">
    <citation type="submission" date="2025-08" db="UniProtKB">
        <authorList>
            <consortium name="RefSeq"/>
        </authorList>
    </citation>
    <scope>IDENTIFICATION</scope>
    <source>
        <tissue evidence="9">Whole body pupa</tissue>
    </source>
</reference>
<dbReference type="Pfam" id="PF01030">
    <property type="entry name" value="Recep_L_domain"/>
    <property type="match status" value="2"/>
</dbReference>
<name>A0A9C5ZHK6_9MUSC</name>
<dbReference type="InterPro" id="IPR051648">
    <property type="entry name" value="CWI-Assembly_Regulator"/>
</dbReference>
<gene>
    <name evidence="9" type="primary">LOC119641447</name>
</gene>
<dbReference type="InterPro" id="IPR013783">
    <property type="entry name" value="Ig-like_fold"/>
</dbReference>
<dbReference type="PANTHER" id="PTHR31018">
    <property type="entry name" value="SPORULATION-SPECIFIC PROTEIN-RELATED"/>
    <property type="match status" value="1"/>
</dbReference>
<accession>A0A9C5ZHK6</accession>
<dbReference type="AlphaFoldDB" id="A0A9C5ZHK6"/>
<dbReference type="InterPro" id="IPR000494">
    <property type="entry name" value="Rcpt_L-dom"/>
</dbReference>
<feature type="signal peptide" evidence="6">
    <location>
        <begin position="1"/>
        <end position="25"/>
    </location>
</feature>
<evidence type="ECO:0000256" key="4">
    <source>
        <dbReference type="ARBA" id="ARBA00022729"/>
    </source>
</evidence>
<comment type="subcellular location">
    <subcellularLocation>
        <location evidence="1">Secreted</location>
        <location evidence="1">Cell wall</location>
    </subcellularLocation>
</comment>
<keyword evidence="5" id="KW-0325">Glycoprotein</keyword>
<evidence type="ECO:0000256" key="2">
    <source>
        <dbReference type="ARBA" id="ARBA00022512"/>
    </source>
</evidence>
<sequence>MKKMNSLLRWLLMLAIHFFMITVTANMATENICKAITIRSIEDFNRMQNCTIVVGHVSIVELYFTKDMLKTLTAANVEEITDYLLIYRVNGLDTLERLLPKLEIIRGADLLFDRYALVLYENRELQNIGLISLKQVLDGSVRIASNPNLCFTDTIDWISITGSATSFVLKNNKSPNYCPTCSKIKHCWSIGKPQQQLLPSAQKKCRNLLGDRNCKDTCIFNVKLNKRECITPRRCHELGLIPFEGVCRETCPPNHQEENDSQGFRTCKINCTGNFIVNNESDLKSLTDCEIINGSLTLELFDKKTKLITQLEKFLGNIKEISGYLKILRSPQVLSLNFLKKLHIIGGQQLIDKKYSLYVVDNYHLEDLWQQKVAILKGRVFFHLNSRLCYEKILQLQPQLKDTSVGNITISDASRHSNGERVICGNNVHELNATVEDYNSNSVRIKVNPMPAEDKDVLIGYIYYYKIAPVRNVTMYDGRHGCGYDNWHMDFSAGKNVRHILTDLRPYTQYAYFVKTLTITDYHNQVDAYSKVQYFSTLPTKPSPPAKIFHRPLNAQEIEVYWWPPRYPNGAIKHYILTFEAVNENGYGSNFTLKNFIPTVQKEDSASEVCQCSNVLPEESGPTPTDEGYYNKEQLIYDEALSNFIYVPAPVEELESRAKERNSTELVKEKENFQKYQHRKEEESLREQDTGSDQFLIPKPKPICQNPKATVQFQKENQCQAREYYEGKKIAGNKHSYKITGLQEEVLYRITLRACVDGLENNCGPTISILAKTFTKGVERFLQSIKQY</sequence>
<dbReference type="GeneID" id="119641447"/>
<evidence type="ECO:0000256" key="6">
    <source>
        <dbReference type="SAM" id="SignalP"/>
    </source>
</evidence>
<evidence type="ECO:0000313" key="8">
    <source>
        <dbReference type="Proteomes" id="UP000092443"/>
    </source>
</evidence>
<feature type="domain" description="Fibronectin type-III" evidence="7">
    <location>
        <begin position="427"/>
        <end position="525"/>
    </location>
</feature>
<keyword evidence="8" id="KW-1185">Reference proteome</keyword>
<dbReference type="Gene3D" id="3.80.20.20">
    <property type="entry name" value="Receptor L-domain"/>
    <property type="match status" value="2"/>
</dbReference>
<dbReference type="PANTHER" id="PTHR31018:SF3">
    <property type="entry name" value="RECEPTOR PROTEIN-TYROSINE KINASE"/>
    <property type="match status" value="1"/>
</dbReference>
<evidence type="ECO:0000256" key="1">
    <source>
        <dbReference type="ARBA" id="ARBA00004191"/>
    </source>
</evidence>
<dbReference type="SMART" id="SM00060">
    <property type="entry name" value="FN3"/>
    <property type="match status" value="2"/>
</dbReference>
<dbReference type="InterPro" id="IPR036116">
    <property type="entry name" value="FN3_sf"/>
</dbReference>
<dbReference type="Gene3D" id="2.60.40.10">
    <property type="entry name" value="Immunoglobulins"/>
    <property type="match status" value="2"/>
</dbReference>
<keyword evidence="4 6" id="KW-0732">Signal</keyword>
<evidence type="ECO:0000313" key="9">
    <source>
        <dbReference type="RefSeq" id="XP_037896065.1"/>
    </source>
</evidence>
<protein>
    <submittedName>
        <fullName evidence="9">Insulin-like receptor</fullName>
    </submittedName>
</protein>
<dbReference type="InterPro" id="IPR036941">
    <property type="entry name" value="Rcpt_L-dom_sf"/>
</dbReference>
<feature type="chain" id="PRO_5038439478" evidence="6">
    <location>
        <begin position="26"/>
        <end position="788"/>
    </location>
</feature>
<proteinExistence type="predicted"/>
<dbReference type="CDD" id="cd00063">
    <property type="entry name" value="FN3"/>
    <property type="match status" value="1"/>
</dbReference>
<dbReference type="RefSeq" id="XP_037896065.1">
    <property type="nucleotide sequence ID" value="XM_038040137.1"/>
</dbReference>
<dbReference type="KEGG" id="gfs:119641447"/>
<keyword evidence="2" id="KW-0134">Cell wall</keyword>
<dbReference type="SUPFAM" id="SSF52058">
    <property type="entry name" value="L domain-like"/>
    <property type="match status" value="2"/>
</dbReference>
<evidence type="ECO:0000256" key="3">
    <source>
        <dbReference type="ARBA" id="ARBA00022525"/>
    </source>
</evidence>